<evidence type="ECO:0000256" key="1">
    <source>
        <dbReference type="SAM" id="Phobius"/>
    </source>
</evidence>
<keyword evidence="1" id="KW-0812">Transmembrane</keyword>
<dbReference type="Proteomes" id="UP000387223">
    <property type="component" value="Unassembled WGS sequence"/>
</dbReference>
<sequence length="89" mass="9932">MAMKTESTRLPARQITNQYLVELSALTGFVLWITVISVAMISSLDDGAFDVGWIAKHTEHFVFLFGLIIGDLVLLRKLSLAIKARLRAQ</sequence>
<feature type="transmembrane region" description="Helical" evidence="1">
    <location>
        <begin position="61"/>
        <end position="79"/>
    </location>
</feature>
<keyword evidence="1" id="KW-1133">Transmembrane helix</keyword>
<evidence type="ECO:0000313" key="2">
    <source>
        <dbReference type="EMBL" id="GBO88608.1"/>
    </source>
</evidence>
<name>A0A5M3Q0A9_9GAMM</name>
<organism evidence="2 3">
    <name type="scientific">Marinobacter salsuginis</name>
    <dbReference type="NCBI Taxonomy" id="418719"/>
    <lineage>
        <taxon>Bacteria</taxon>
        <taxon>Pseudomonadati</taxon>
        <taxon>Pseudomonadota</taxon>
        <taxon>Gammaproteobacteria</taxon>
        <taxon>Pseudomonadales</taxon>
        <taxon>Marinobacteraceae</taxon>
        <taxon>Marinobacter</taxon>
    </lineage>
</organism>
<comment type="caution">
    <text evidence="2">The sequence shown here is derived from an EMBL/GenBank/DDBJ whole genome shotgun (WGS) entry which is preliminary data.</text>
</comment>
<gene>
    <name evidence="2" type="ORF">MSSD14B_22760</name>
</gene>
<accession>A0A5M3Q0A9</accession>
<dbReference type="EMBL" id="BGZI01000014">
    <property type="protein sequence ID" value="GBO88608.1"/>
    <property type="molecule type" value="Genomic_DNA"/>
</dbReference>
<reference evidence="2 3" key="1">
    <citation type="journal article" date="2019" name="J. Gen. Appl. Microbiol.">
        <title>Aerobic degradation of cis-dichloroethene by the marine bacterium Marinobacter salsuginis strain 5N-3.</title>
        <authorList>
            <person name="Inoue Y."/>
            <person name="Fukunaga Y."/>
            <person name="Katsumata H."/>
            <person name="Ohji S."/>
            <person name="Hosoyama A."/>
            <person name="Mori K."/>
            <person name="Ando K."/>
        </authorList>
    </citation>
    <scope>NUCLEOTIDE SEQUENCE [LARGE SCALE GENOMIC DNA]</scope>
    <source>
        <strain evidence="2 3">NBRC 109114</strain>
    </source>
</reference>
<protein>
    <submittedName>
        <fullName evidence="2">Uncharacterized protein</fullName>
    </submittedName>
</protein>
<keyword evidence="1" id="KW-0472">Membrane</keyword>
<proteinExistence type="predicted"/>
<evidence type="ECO:0000313" key="3">
    <source>
        <dbReference type="Proteomes" id="UP000387223"/>
    </source>
</evidence>
<dbReference type="AlphaFoldDB" id="A0A5M3Q0A9"/>
<feature type="transmembrane region" description="Helical" evidence="1">
    <location>
        <begin position="20"/>
        <end position="41"/>
    </location>
</feature>